<dbReference type="KEGG" id="xcb:XC_2256"/>
<organism evidence="2 3">
    <name type="scientific">Xanthomonas campestris pv. campestris (strain 8004)</name>
    <dbReference type="NCBI Taxonomy" id="314565"/>
    <lineage>
        <taxon>Bacteria</taxon>
        <taxon>Pseudomonadati</taxon>
        <taxon>Pseudomonadota</taxon>
        <taxon>Gammaproteobacteria</taxon>
        <taxon>Lysobacterales</taxon>
        <taxon>Lysobacteraceae</taxon>
        <taxon>Xanthomonas</taxon>
    </lineage>
</organism>
<dbReference type="SUPFAM" id="SSF53335">
    <property type="entry name" value="S-adenosyl-L-methionine-dependent methyltransferases"/>
    <property type="match status" value="1"/>
</dbReference>
<dbReference type="InterPro" id="IPR041698">
    <property type="entry name" value="Methyltransf_25"/>
</dbReference>
<dbReference type="HOGENOM" id="CLU_1164218_0_0_6"/>
<dbReference type="Gene3D" id="3.40.50.150">
    <property type="entry name" value="Vaccinia Virus protein VP39"/>
    <property type="match status" value="1"/>
</dbReference>
<evidence type="ECO:0000313" key="2">
    <source>
        <dbReference type="EMBL" id="AAY49311.1"/>
    </source>
</evidence>
<gene>
    <name evidence="2" type="ordered locus">XC_2256</name>
</gene>
<dbReference type="InterPro" id="IPR029063">
    <property type="entry name" value="SAM-dependent_MTases_sf"/>
</dbReference>
<dbReference type="AlphaFoldDB" id="A0A0H2X7U0"/>
<protein>
    <recommendedName>
        <fullName evidence="1">Methyltransferase domain-containing protein</fullName>
    </recommendedName>
</protein>
<sequence>MPLINLNPTSSADEWDRKWTQIFDRYQHDRRHAHYIHALLERDEHSVLELAAGSFRDMASLRSMGVNCSGMDFSMESVQRAKQAFPQFATHIARMSAFEMALPDRAVDVTYHNGFWVLFSDDQIQTLAREQARVTAHRMIATVHNRHNARFLAYFDTMKRTDPLYDIRFFSVAEITAHMREVCDEVVVIPVGKYKRRHEDALIRWGLTQPWLLRAYLKASGHRLLDTSERLLCIGCVR</sequence>
<dbReference type="EMBL" id="CP000050">
    <property type="protein sequence ID" value="AAY49311.1"/>
    <property type="molecule type" value="Genomic_DNA"/>
</dbReference>
<reference evidence="2 3" key="1">
    <citation type="journal article" date="2005" name="Genome Res.">
        <title>Comparative and functional genomic analyses of the pathogenicity of phytopathogen Xanthomonas campestris pv. campestris.</title>
        <authorList>
            <person name="Qian W."/>
            <person name="Jia Y."/>
            <person name="Ren S.X."/>
            <person name="He Y.Q."/>
            <person name="Feng J.X."/>
            <person name="Lu L.F."/>
            <person name="Sun Q."/>
            <person name="Ying G."/>
            <person name="Tang D.J."/>
            <person name="Tang H."/>
            <person name="Wu W."/>
            <person name="Hao P."/>
            <person name="Wang L."/>
            <person name="Jiang B.L."/>
            <person name="Zeng S."/>
            <person name="Gu W.Y."/>
            <person name="Lu G."/>
            <person name="Rong L."/>
            <person name="Tian Y."/>
            <person name="Yao Z."/>
            <person name="Fu G."/>
            <person name="Chen B."/>
            <person name="Fang R."/>
            <person name="Qiang B."/>
            <person name="Chen Z."/>
            <person name="Zhao G.P."/>
            <person name="Tang J.L."/>
            <person name="He C."/>
        </authorList>
    </citation>
    <scope>NUCLEOTIDE SEQUENCE [LARGE SCALE GENOMIC DNA]</scope>
    <source>
        <strain evidence="2 3">8004</strain>
    </source>
</reference>
<proteinExistence type="predicted"/>
<dbReference type="Pfam" id="PF13649">
    <property type="entry name" value="Methyltransf_25"/>
    <property type="match status" value="1"/>
</dbReference>
<dbReference type="RefSeq" id="WP_011037096.1">
    <property type="nucleotide sequence ID" value="NC_007086.1"/>
</dbReference>
<name>A0A0H2X7U0_XANC8</name>
<accession>A0A0H2X7U0</accession>
<feature type="domain" description="Methyltransferase" evidence="1">
    <location>
        <begin position="47"/>
        <end position="136"/>
    </location>
</feature>
<evidence type="ECO:0000259" key="1">
    <source>
        <dbReference type="Pfam" id="PF13649"/>
    </source>
</evidence>
<dbReference type="Proteomes" id="UP000000420">
    <property type="component" value="Chromosome"/>
</dbReference>
<evidence type="ECO:0000313" key="3">
    <source>
        <dbReference type="Proteomes" id="UP000000420"/>
    </source>
</evidence>